<dbReference type="PANTHER" id="PTHR43239">
    <property type="entry name" value="UPF0734 PROTEIN DDB_G0273871/DDB_G0273177"/>
    <property type="match status" value="1"/>
</dbReference>
<dbReference type="SUPFAM" id="SSF54909">
    <property type="entry name" value="Dimeric alpha+beta barrel"/>
    <property type="match status" value="1"/>
</dbReference>
<dbReference type="RefSeq" id="WP_004184933.1">
    <property type="nucleotide sequence ID" value="NZ_CM000833.1"/>
</dbReference>
<dbReference type="Pfam" id="PF05336">
    <property type="entry name" value="rhaM"/>
    <property type="match status" value="1"/>
</dbReference>
<dbReference type="InterPro" id="IPR011008">
    <property type="entry name" value="Dimeric_a/b-barrel"/>
</dbReference>
<dbReference type="GO" id="GO:0016857">
    <property type="term" value="F:racemase and epimerase activity, acting on carbohydrates and derivatives"/>
    <property type="evidence" value="ECO:0007669"/>
    <property type="project" value="InterPro"/>
</dbReference>
<gene>
    <name evidence="1" type="ORF">BURPS1710A_A0228</name>
</gene>
<evidence type="ECO:0000313" key="1">
    <source>
        <dbReference type="EMBL" id="EET04292.1"/>
    </source>
</evidence>
<dbReference type="HOGENOM" id="CLU_100689_4_0_4"/>
<evidence type="ECO:0008006" key="2">
    <source>
        <dbReference type="Google" id="ProtNLM"/>
    </source>
</evidence>
<protein>
    <recommendedName>
        <fullName evidence="2">L-rhamnose mutarotase</fullName>
    </recommendedName>
</protein>
<dbReference type="AlphaFoldDB" id="A0A0E1W3N9"/>
<dbReference type="InterPro" id="IPR008000">
    <property type="entry name" value="Rham/fucose_mutarotase"/>
</dbReference>
<dbReference type="Gene3D" id="3.30.70.100">
    <property type="match status" value="1"/>
</dbReference>
<dbReference type="GeneID" id="93062937"/>
<dbReference type="EMBL" id="CM000833">
    <property type="protein sequence ID" value="EET04292.1"/>
    <property type="molecule type" value="Genomic_DNA"/>
</dbReference>
<sequence>MRYCLALDLKDDPDAIARYEAHHERIWPEVAAYLRAHGVVAMEIYRLGTRMTMVMDTDDACFDAARFDADARADAKIVEWEALMGAFQQPTPWTPAGVKWTPMTRIFDLSKQ</sequence>
<dbReference type="Proteomes" id="UP000001812">
    <property type="component" value="Chromosome II"/>
</dbReference>
<proteinExistence type="predicted"/>
<dbReference type="InterPro" id="IPR052996">
    <property type="entry name" value="Carb_Metab_Mutarotase"/>
</dbReference>
<organism evidence="1">
    <name type="scientific">Burkholderia pseudomallei 1710a</name>
    <dbReference type="NCBI Taxonomy" id="320371"/>
    <lineage>
        <taxon>Bacteria</taxon>
        <taxon>Pseudomonadati</taxon>
        <taxon>Pseudomonadota</taxon>
        <taxon>Betaproteobacteria</taxon>
        <taxon>Burkholderiales</taxon>
        <taxon>Burkholderiaceae</taxon>
        <taxon>Burkholderia</taxon>
        <taxon>pseudomallei group</taxon>
    </lineage>
</organism>
<accession>A0A0E1W3N9</accession>
<dbReference type="PANTHER" id="PTHR43239:SF1">
    <property type="entry name" value="UPF0734 PROTEIN DDB_G0273871_DDB_G0273177"/>
    <property type="match status" value="1"/>
</dbReference>
<reference evidence="1" key="1">
    <citation type="submission" date="2009-05" db="EMBL/GenBank/DDBJ databases">
        <authorList>
            <person name="Harkins D.M."/>
            <person name="DeShazer D."/>
            <person name="Woods D.E."/>
            <person name="Brinkac L.M."/>
            <person name="Brown K.A."/>
            <person name="Hung G.C."/>
            <person name="Tuanyok A."/>
            <person name="Zhang B."/>
            <person name="Nierman W.C."/>
        </authorList>
    </citation>
    <scope>NUCLEOTIDE SEQUENCE [LARGE SCALE GENOMIC DNA]</scope>
    <source>
        <strain evidence="1">1710a</strain>
    </source>
</reference>
<name>A0A0E1W3N9_BURPE</name>